<sequence length="79" mass="9344">MNTRSTGSRHRIADLLAVLFLGDGVMWLLLPSLQMESWLSGSARWRATIRYFADRPWLPRIIGTIEIFTILWWVRKRSR</sequence>
<gene>
    <name evidence="1" type="ORF">E3T53_00840</name>
</gene>
<reference evidence="1 2" key="1">
    <citation type="submission" date="2019-03" db="EMBL/GenBank/DDBJ databases">
        <title>Genomics of glacier-inhabiting Cryobacterium strains.</title>
        <authorList>
            <person name="Liu Q."/>
            <person name="Xin Y.-H."/>
        </authorList>
    </citation>
    <scope>NUCLEOTIDE SEQUENCE [LARGE SCALE GENOMIC DNA]</scope>
    <source>
        <strain evidence="1 2">CGMCC 1.4292</strain>
    </source>
</reference>
<dbReference type="EMBL" id="SOHQ01000001">
    <property type="protein sequence ID" value="TFD82447.1"/>
    <property type="molecule type" value="Genomic_DNA"/>
</dbReference>
<name>A0A4Y8KVI5_9MICO</name>
<accession>A0A4Y8KVI5</accession>
<evidence type="ECO:0000313" key="1">
    <source>
        <dbReference type="EMBL" id="TFD82447.1"/>
    </source>
</evidence>
<dbReference type="Proteomes" id="UP000298218">
    <property type="component" value="Unassembled WGS sequence"/>
</dbReference>
<evidence type="ECO:0000313" key="2">
    <source>
        <dbReference type="Proteomes" id="UP000298218"/>
    </source>
</evidence>
<dbReference type="AlphaFoldDB" id="A0A4Y8KVI5"/>
<keyword evidence="2" id="KW-1185">Reference proteome</keyword>
<comment type="caution">
    <text evidence="1">The sequence shown here is derived from an EMBL/GenBank/DDBJ whole genome shotgun (WGS) entry which is preliminary data.</text>
</comment>
<organism evidence="1 2">
    <name type="scientific">Cryobacterium psychrophilum</name>
    <dbReference type="NCBI Taxonomy" id="41988"/>
    <lineage>
        <taxon>Bacteria</taxon>
        <taxon>Bacillati</taxon>
        <taxon>Actinomycetota</taxon>
        <taxon>Actinomycetes</taxon>
        <taxon>Micrococcales</taxon>
        <taxon>Microbacteriaceae</taxon>
        <taxon>Cryobacterium</taxon>
    </lineage>
</organism>
<protein>
    <submittedName>
        <fullName evidence="1">Uncharacterized protein</fullName>
    </submittedName>
</protein>
<dbReference type="RefSeq" id="WP_134171832.1">
    <property type="nucleotide sequence ID" value="NZ_SODI01000001.1"/>
</dbReference>
<proteinExistence type="predicted"/>